<organism evidence="3 4">
    <name type="scientific">Cyclostephanos tholiformis</name>
    <dbReference type="NCBI Taxonomy" id="382380"/>
    <lineage>
        <taxon>Eukaryota</taxon>
        <taxon>Sar</taxon>
        <taxon>Stramenopiles</taxon>
        <taxon>Ochrophyta</taxon>
        <taxon>Bacillariophyta</taxon>
        <taxon>Coscinodiscophyceae</taxon>
        <taxon>Thalassiosirophycidae</taxon>
        <taxon>Stephanodiscales</taxon>
        <taxon>Stephanodiscaceae</taxon>
        <taxon>Cyclostephanos</taxon>
    </lineage>
</organism>
<evidence type="ECO:0000313" key="3">
    <source>
        <dbReference type="EMBL" id="KAL3808423.1"/>
    </source>
</evidence>
<proteinExistence type="predicted"/>
<evidence type="ECO:0000256" key="1">
    <source>
        <dbReference type="SAM" id="MobiDB-lite"/>
    </source>
</evidence>
<name>A0ABD3R6L4_9STRA</name>
<dbReference type="AlphaFoldDB" id="A0ABD3R6L4"/>
<keyword evidence="2" id="KW-0732">Signal</keyword>
<feature type="chain" id="PRO_5044764509" evidence="2">
    <location>
        <begin position="29"/>
        <end position="268"/>
    </location>
</feature>
<feature type="signal peptide" evidence="2">
    <location>
        <begin position="1"/>
        <end position="28"/>
    </location>
</feature>
<sequence length="268" mass="29800">MSKSSSVVVVLLLHSLLLLLPSSWVVLGFLQAPSHPSSHPSSSIRDHHDNPLLGSISNWNEIAPGDDDDDDHHRHRDDDRVRDDVGHGVKKRQWAQRKRRISGEMRKRVSSSSSGGEDIDDDRDTLPFVVAERIPDPYTSPCVMARAARANSDVEVIRGRRRNGSRRRNHAGSISASVRSVRSDGSLHRILGEFAFDSHTNCGDLLLIGDVEYEVVSCRSQFRYAGGGRFALVRKILEVKGVTRIAEEACLGRLMERTGESESGKNFE</sequence>
<comment type="caution">
    <text evidence="3">The sequence shown here is derived from an EMBL/GenBank/DDBJ whole genome shotgun (WGS) entry which is preliminary data.</text>
</comment>
<gene>
    <name evidence="3" type="ORF">ACHAXA_003830</name>
</gene>
<accession>A0ABD3R6L4</accession>
<protein>
    <submittedName>
        <fullName evidence="3">Uncharacterized protein</fullName>
    </submittedName>
</protein>
<feature type="region of interest" description="Disordered" evidence="1">
    <location>
        <begin position="55"/>
        <end position="124"/>
    </location>
</feature>
<feature type="compositionally biased region" description="Basic and acidic residues" evidence="1">
    <location>
        <begin position="76"/>
        <end position="87"/>
    </location>
</feature>
<evidence type="ECO:0000256" key="2">
    <source>
        <dbReference type="SAM" id="SignalP"/>
    </source>
</evidence>
<dbReference type="EMBL" id="JALLPB020000511">
    <property type="protein sequence ID" value="KAL3808423.1"/>
    <property type="molecule type" value="Genomic_DNA"/>
</dbReference>
<reference evidence="3 4" key="1">
    <citation type="submission" date="2024-10" db="EMBL/GenBank/DDBJ databases">
        <title>Updated reference genomes for cyclostephanoid diatoms.</title>
        <authorList>
            <person name="Roberts W.R."/>
            <person name="Alverson A.J."/>
        </authorList>
    </citation>
    <scope>NUCLEOTIDE SEQUENCE [LARGE SCALE GENOMIC DNA]</scope>
    <source>
        <strain evidence="3 4">AJA228-03</strain>
    </source>
</reference>
<evidence type="ECO:0000313" key="4">
    <source>
        <dbReference type="Proteomes" id="UP001530377"/>
    </source>
</evidence>
<keyword evidence="4" id="KW-1185">Reference proteome</keyword>
<dbReference type="Proteomes" id="UP001530377">
    <property type="component" value="Unassembled WGS sequence"/>
</dbReference>
<feature type="compositionally biased region" description="Basic residues" evidence="1">
    <location>
        <begin position="88"/>
        <end position="100"/>
    </location>
</feature>